<proteinExistence type="predicted"/>
<evidence type="ECO:0000259" key="3">
    <source>
        <dbReference type="Pfam" id="PF23494"/>
    </source>
</evidence>
<dbReference type="AlphaFoldDB" id="A0A4V2EU99"/>
<organism evidence="4 5">
    <name type="scientific">Herbihabitans rhizosphaerae</name>
    <dbReference type="NCBI Taxonomy" id="1872711"/>
    <lineage>
        <taxon>Bacteria</taxon>
        <taxon>Bacillati</taxon>
        <taxon>Actinomycetota</taxon>
        <taxon>Actinomycetes</taxon>
        <taxon>Pseudonocardiales</taxon>
        <taxon>Pseudonocardiaceae</taxon>
        <taxon>Herbihabitans</taxon>
    </lineage>
</organism>
<protein>
    <submittedName>
        <fullName evidence="4">Uncharacterized protein</fullName>
    </submittedName>
</protein>
<dbReference type="InterPro" id="IPR057798">
    <property type="entry name" value="PH_YqeB"/>
</dbReference>
<dbReference type="Proteomes" id="UP000294257">
    <property type="component" value="Unassembled WGS sequence"/>
</dbReference>
<evidence type="ECO:0000313" key="4">
    <source>
        <dbReference type="EMBL" id="RZS43833.1"/>
    </source>
</evidence>
<keyword evidence="1" id="KW-1133">Transmembrane helix</keyword>
<feature type="transmembrane region" description="Helical" evidence="1">
    <location>
        <begin position="21"/>
        <end position="48"/>
    </location>
</feature>
<evidence type="ECO:0000313" key="5">
    <source>
        <dbReference type="Proteomes" id="UP000294257"/>
    </source>
</evidence>
<accession>A0A4V2EU99</accession>
<evidence type="ECO:0000256" key="1">
    <source>
        <dbReference type="SAM" id="Phobius"/>
    </source>
</evidence>
<reference evidence="4 5" key="1">
    <citation type="submission" date="2019-02" db="EMBL/GenBank/DDBJ databases">
        <title>Genomic Encyclopedia of Type Strains, Phase IV (KMG-IV): sequencing the most valuable type-strain genomes for metagenomic binning, comparative biology and taxonomic classification.</title>
        <authorList>
            <person name="Goeker M."/>
        </authorList>
    </citation>
    <scope>NUCLEOTIDE SEQUENCE [LARGE SCALE GENOMIC DNA]</scope>
    <source>
        <strain evidence="4 5">DSM 101727</strain>
    </source>
</reference>
<feature type="domain" description="Cysteinyl-tRNA ligase anticodon binding" evidence="2">
    <location>
        <begin position="178"/>
        <end position="228"/>
    </location>
</feature>
<dbReference type="EMBL" id="SGWQ01000002">
    <property type="protein sequence ID" value="RZS43833.1"/>
    <property type="molecule type" value="Genomic_DNA"/>
</dbReference>
<dbReference type="Pfam" id="PF23494">
    <property type="entry name" value="bPH_10"/>
    <property type="match status" value="1"/>
</dbReference>
<keyword evidence="1" id="KW-0812">Transmembrane</keyword>
<dbReference type="Pfam" id="PF23493">
    <property type="entry name" value="CysS_C"/>
    <property type="match status" value="1"/>
</dbReference>
<feature type="domain" description="YqeB PH" evidence="3">
    <location>
        <begin position="13"/>
        <end position="160"/>
    </location>
</feature>
<evidence type="ECO:0000259" key="2">
    <source>
        <dbReference type="Pfam" id="PF23493"/>
    </source>
</evidence>
<keyword evidence="5" id="KW-1185">Reference proteome</keyword>
<keyword evidence="1" id="KW-0472">Membrane</keyword>
<sequence>MILSSRETQHGQTVVTAPTWMAVLFWLGFPVGGALLGVLLRVVAEWVGGYDWAPGPLRMLESLPEPQVTIGAVAIGAAVGVGLGLIGRHESVIVTVSPETVILKRKGTSRVIAADHVHVVFRDANCLVLQGKRGEDVAREWCDHSAKTLAEAFREHGYTWVAEDPHAAEFHRWVPGAHGLPAGANAILKAREKLLHSLEETDDARELRGELAELGVVVRDVKKKQYWRLVEPPTV</sequence>
<feature type="transmembrane region" description="Helical" evidence="1">
    <location>
        <begin position="68"/>
        <end position="87"/>
    </location>
</feature>
<gene>
    <name evidence="4" type="ORF">EV193_102814</name>
</gene>
<comment type="caution">
    <text evidence="4">The sequence shown here is derived from an EMBL/GenBank/DDBJ whole genome shotgun (WGS) entry which is preliminary data.</text>
</comment>
<name>A0A4V2EU99_9PSEU</name>
<dbReference type="InterPro" id="IPR056411">
    <property type="entry name" value="CysS_C"/>
</dbReference>